<dbReference type="Pfam" id="PF14450">
    <property type="entry name" value="FtsA"/>
    <property type="match status" value="1"/>
</dbReference>
<dbReference type="CDD" id="cd24048">
    <property type="entry name" value="ASKHA_NBD_FtsA"/>
    <property type="match status" value="1"/>
</dbReference>
<dbReference type="GO" id="GO:0043093">
    <property type="term" value="P:FtsZ-dependent cytokinesis"/>
    <property type="evidence" value="ECO:0007669"/>
    <property type="project" value="UniProtKB-UniRule"/>
</dbReference>
<dbReference type="EMBL" id="QZKI01000015">
    <property type="protein sequence ID" value="RJP74432.1"/>
    <property type="molecule type" value="Genomic_DNA"/>
</dbReference>
<keyword evidence="4 5" id="KW-0131">Cell cycle</keyword>
<dbReference type="SUPFAM" id="SSF53067">
    <property type="entry name" value="Actin-like ATPase domain"/>
    <property type="match status" value="2"/>
</dbReference>
<dbReference type="GO" id="GO:0009898">
    <property type="term" value="C:cytoplasmic side of plasma membrane"/>
    <property type="evidence" value="ECO:0007669"/>
    <property type="project" value="UniProtKB-UniRule"/>
</dbReference>
<keyword evidence="2 5" id="KW-0132">Cell division</keyword>
<evidence type="ECO:0000256" key="4">
    <source>
        <dbReference type="ARBA" id="ARBA00023306"/>
    </source>
</evidence>
<keyword evidence="3 5" id="KW-0472">Membrane</keyword>
<dbReference type="InterPro" id="IPR043129">
    <property type="entry name" value="ATPase_NBD"/>
</dbReference>
<dbReference type="NCBIfam" id="TIGR01174">
    <property type="entry name" value="ftsA"/>
    <property type="match status" value="1"/>
</dbReference>
<evidence type="ECO:0000256" key="3">
    <source>
        <dbReference type="ARBA" id="ARBA00023136"/>
    </source>
</evidence>
<feature type="domain" description="SHS2" evidence="7">
    <location>
        <begin position="7"/>
        <end position="195"/>
    </location>
</feature>
<protein>
    <recommendedName>
        <fullName evidence="5 6">Cell division protein FtsA</fullName>
    </recommendedName>
</protein>
<evidence type="ECO:0000256" key="6">
    <source>
        <dbReference type="PIRNR" id="PIRNR003101"/>
    </source>
</evidence>
<comment type="similarity">
    <text evidence="5 6">Belongs to the FtsA/MreB family.</text>
</comment>
<evidence type="ECO:0000256" key="2">
    <source>
        <dbReference type="ARBA" id="ARBA00022618"/>
    </source>
</evidence>
<dbReference type="InterPro" id="IPR020823">
    <property type="entry name" value="Cell_div_FtsA"/>
</dbReference>
<comment type="function">
    <text evidence="5 6">Cell division protein that is involved in the assembly of the Z ring. May serve as a membrane anchor for the Z ring.</text>
</comment>
<dbReference type="Gene3D" id="3.30.1490.110">
    <property type="match status" value="1"/>
</dbReference>
<name>A0A419F7N3_9BACT</name>
<dbReference type="PIRSF" id="PIRSF003101">
    <property type="entry name" value="FtsA"/>
    <property type="match status" value="1"/>
</dbReference>
<dbReference type="Pfam" id="PF02491">
    <property type="entry name" value="SHS2_FTSA"/>
    <property type="match status" value="1"/>
</dbReference>
<organism evidence="8 9">
    <name type="scientific">Candidatus Abyssobacteria bacterium SURF_17</name>
    <dbReference type="NCBI Taxonomy" id="2093361"/>
    <lineage>
        <taxon>Bacteria</taxon>
        <taxon>Pseudomonadati</taxon>
        <taxon>Candidatus Hydrogenedentota</taxon>
        <taxon>Candidatus Abyssobacteria</taxon>
    </lineage>
</organism>
<dbReference type="GO" id="GO:0032153">
    <property type="term" value="C:cell division site"/>
    <property type="evidence" value="ECO:0007669"/>
    <property type="project" value="UniProtKB-UniRule"/>
</dbReference>
<comment type="subcellular location">
    <subcellularLocation>
        <location evidence="5">Cell membrane</location>
        <topology evidence="5">Peripheral membrane protein</topology>
        <orientation evidence="5">Cytoplasmic side</orientation>
    </subcellularLocation>
    <text evidence="5">Localizes to the Z ring in an FtsZ-dependent manner. Targeted to the membrane through a conserved C-terminal amphipathic helix.</text>
</comment>
<evidence type="ECO:0000259" key="7">
    <source>
        <dbReference type="SMART" id="SM00842"/>
    </source>
</evidence>
<dbReference type="PANTHER" id="PTHR32432:SF4">
    <property type="entry name" value="CELL DIVISION PROTEIN FTSA"/>
    <property type="match status" value="1"/>
</dbReference>
<evidence type="ECO:0000313" key="8">
    <source>
        <dbReference type="EMBL" id="RJP74432.1"/>
    </source>
</evidence>
<accession>A0A419F7N3</accession>
<comment type="subunit">
    <text evidence="5">Self-interacts. Interacts with FtsZ.</text>
</comment>
<dbReference type="SMART" id="SM00842">
    <property type="entry name" value="FtsA"/>
    <property type="match status" value="1"/>
</dbReference>
<dbReference type="PANTHER" id="PTHR32432">
    <property type="entry name" value="CELL DIVISION PROTEIN FTSA-RELATED"/>
    <property type="match status" value="1"/>
</dbReference>
<dbReference type="Gene3D" id="3.30.420.40">
    <property type="match status" value="2"/>
</dbReference>
<dbReference type="AlphaFoldDB" id="A0A419F7N3"/>
<comment type="caution">
    <text evidence="8">The sequence shown here is derived from an EMBL/GenBank/DDBJ whole genome shotgun (WGS) entry which is preliminary data.</text>
</comment>
<proteinExistence type="inferred from homology"/>
<dbReference type="HAMAP" id="MF_02033">
    <property type="entry name" value="FtsA"/>
    <property type="match status" value="1"/>
</dbReference>
<dbReference type="InterPro" id="IPR050696">
    <property type="entry name" value="FtsA/MreB"/>
</dbReference>
<dbReference type="Proteomes" id="UP000285961">
    <property type="component" value="Unassembled WGS sequence"/>
</dbReference>
<keyword evidence="1 5" id="KW-1003">Cell membrane</keyword>
<dbReference type="InterPro" id="IPR003494">
    <property type="entry name" value="SHS2_FtsA"/>
</dbReference>
<evidence type="ECO:0000256" key="1">
    <source>
        <dbReference type="ARBA" id="ARBA00022475"/>
    </source>
</evidence>
<sequence>MARETPLVALDVGTSKVCALIGEPGPDQTVKVLGFSESKSDGLRKGVIVNIERTIAAIQQAVEEAENQAGIDASSVIVGISGGHIKSQNSRGMTGVGRHDKEISQDDVKRAIEAAKAVAIPIDREVVHVIPYGFIIDGQDGIRDPVGMLGVRLEVDVHIITGAVTSVQNLIKSINRAGFDVDGIVLEPMASAESILTEDEKDLGVAMVDIGGGTSDIVIYLNGTVRHSEVVSLGGEHVTRDISLGLRTPHERAETIKRSYGCALVSMISNGQTIAVPSVGDRRDREVALREMVEIIEIRMDELMRLIQMEIQLTGYNELIGGGVVLTGGASLLPGIVEMTEGIFGCPVRIGKPRYIANSEDFPGLDSPAYATVTGLARHGLYQRGKRDTFGPSVFGTFGKLFERVGEWVRTNL</sequence>
<evidence type="ECO:0000256" key="5">
    <source>
        <dbReference type="HAMAP-Rule" id="MF_02033"/>
    </source>
</evidence>
<reference evidence="8 9" key="1">
    <citation type="journal article" date="2017" name="ISME J.">
        <title>Energy and carbon metabolisms in a deep terrestrial subsurface fluid microbial community.</title>
        <authorList>
            <person name="Momper L."/>
            <person name="Jungbluth S.P."/>
            <person name="Lee M.D."/>
            <person name="Amend J.P."/>
        </authorList>
    </citation>
    <scope>NUCLEOTIDE SEQUENCE [LARGE SCALE GENOMIC DNA]</scope>
    <source>
        <strain evidence="8">SURF_17</strain>
    </source>
</reference>
<gene>
    <name evidence="5 8" type="primary">ftsA</name>
    <name evidence="8" type="ORF">C4532_02495</name>
</gene>
<evidence type="ECO:0000313" key="9">
    <source>
        <dbReference type="Proteomes" id="UP000285961"/>
    </source>
</evidence>